<accession>A0A955IAU9</accession>
<protein>
    <submittedName>
        <fullName evidence="1">Uncharacterized protein</fullName>
    </submittedName>
</protein>
<dbReference type="AlphaFoldDB" id="A0A955IAU9"/>
<dbReference type="Proteomes" id="UP000775877">
    <property type="component" value="Unassembled WGS sequence"/>
</dbReference>
<evidence type="ECO:0000313" key="2">
    <source>
        <dbReference type="Proteomes" id="UP000775877"/>
    </source>
</evidence>
<sequence length="192" mass="22220">MALGAFESFDEDATMEFPAIDREGIEEDIVLKENEIKYNIPTPKKILGTVEHTLETLFNSHERMMSLLNQLEVDDDLMASEKEYIKDSLTKDNLSNGIAIVRQCLKVMSQRIDMQFPENREDQLLEVQNDIDNLRDLKRRLTTRVGYVLPFSILRTIGIVGVELENEKKRILSDSQFQKQIMIKSRLSKLEA</sequence>
<reference evidence="1" key="1">
    <citation type="submission" date="2020-04" db="EMBL/GenBank/DDBJ databases">
        <authorList>
            <person name="Zhang T."/>
        </authorList>
    </citation>
    <scope>NUCLEOTIDE SEQUENCE</scope>
    <source>
        <strain evidence="1">HKST-UBA13</strain>
    </source>
</reference>
<reference evidence="1" key="2">
    <citation type="journal article" date="2021" name="Microbiome">
        <title>Successional dynamics and alternative stable states in a saline activated sludge microbial community over 9 years.</title>
        <authorList>
            <person name="Wang Y."/>
            <person name="Ye J."/>
            <person name="Ju F."/>
            <person name="Liu L."/>
            <person name="Boyd J.A."/>
            <person name="Deng Y."/>
            <person name="Parks D.H."/>
            <person name="Jiang X."/>
            <person name="Yin X."/>
            <person name="Woodcroft B.J."/>
            <person name="Tyson G.W."/>
            <person name="Hugenholtz P."/>
            <person name="Polz M.F."/>
            <person name="Zhang T."/>
        </authorList>
    </citation>
    <scope>NUCLEOTIDE SEQUENCE</scope>
    <source>
        <strain evidence="1">HKST-UBA13</strain>
    </source>
</reference>
<dbReference type="EMBL" id="JAGQLJ010000060">
    <property type="protein sequence ID" value="MCA9381209.1"/>
    <property type="molecule type" value="Genomic_DNA"/>
</dbReference>
<name>A0A955IAU9_9BACT</name>
<comment type="caution">
    <text evidence="1">The sequence shown here is derived from an EMBL/GenBank/DDBJ whole genome shotgun (WGS) entry which is preliminary data.</text>
</comment>
<proteinExistence type="predicted"/>
<gene>
    <name evidence="1" type="ORF">KC678_03000</name>
</gene>
<evidence type="ECO:0000313" key="1">
    <source>
        <dbReference type="EMBL" id="MCA9381209.1"/>
    </source>
</evidence>
<organism evidence="1 2">
    <name type="scientific">Candidatus Dojkabacteria bacterium</name>
    <dbReference type="NCBI Taxonomy" id="2099670"/>
    <lineage>
        <taxon>Bacteria</taxon>
        <taxon>Candidatus Dojkabacteria</taxon>
    </lineage>
</organism>